<name>A0A1G2I4I9_9BACT</name>
<evidence type="ECO:0000313" key="1">
    <source>
        <dbReference type="EMBL" id="OGZ69742.1"/>
    </source>
</evidence>
<evidence type="ECO:0000313" key="2">
    <source>
        <dbReference type="Proteomes" id="UP000178820"/>
    </source>
</evidence>
<reference evidence="1 2" key="1">
    <citation type="journal article" date="2016" name="Nat. Commun.">
        <title>Thousands of microbial genomes shed light on interconnected biogeochemical processes in an aquifer system.</title>
        <authorList>
            <person name="Anantharaman K."/>
            <person name="Brown C.T."/>
            <person name="Hug L.A."/>
            <person name="Sharon I."/>
            <person name="Castelle C.J."/>
            <person name="Probst A.J."/>
            <person name="Thomas B.C."/>
            <person name="Singh A."/>
            <person name="Wilkins M.J."/>
            <person name="Karaoz U."/>
            <person name="Brodie E.L."/>
            <person name="Williams K.H."/>
            <person name="Hubbard S.S."/>
            <person name="Banfield J.F."/>
        </authorList>
    </citation>
    <scope>NUCLEOTIDE SEQUENCE [LARGE SCALE GENOMIC DNA]</scope>
</reference>
<dbReference type="Proteomes" id="UP000178820">
    <property type="component" value="Unassembled WGS sequence"/>
</dbReference>
<accession>A0A1G2I4I9</accession>
<dbReference type="AlphaFoldDB" id="A0A1G2I4I9"/>
<organism evidence="1 2">
    <name type="scientific">Candidatus Staskawiczbacteria bacterium RIFCSPHIGHO2_02_FULL_42_22</name>
    <dbReference type="NCBI Taxonomy" id="1802207"/>
    <lineage>
        <taxon>Bacteria</taxon>
        <taxon>Candidatus Staskawicziibacteriota</taxon>
    </lineage>
</organism>
<sequence length="82" mass="9467">MTFWFIDEYVEDASQNVEHIARHIVNASTFERAEKKFNAIKRVISDDDDRMVKRGDGVYLSQWSEIDGPFRTRAEAQEAGGD</sequence>
<dbReference type="EMBL" id="MHOT01000004">
    <property type="protein sequence ID" value="OGZ69742.1"/>
    <property type="molecule type" value="Genomic_DNA"/>
</dbReference>
<comment type="caution">
    <text evidence="1">The sequence shown here is derived from an EMBL/GenBank/DDBJ whole genome shotgun (WGS) entry which is preliminary data.</text>
</comment>
<proteinExistence type="predicted"/>
<protein>
    <submittedName>
        <fullName evidence="1">Uncharacterized protein</fullName>
    </submittedName>
</protein>
<gene>
    <name evidence="1" type="ORF">A3D44_04325</name>
</gene>